<accession>A0A699XEP1</accession>
<dbReference type="GO" id="GO:0003677">
    <property type="term" value="F:DNA binding"/>
    <property type="evidence" value="ECO:0007669"/>
    <property type="project" value="UniProtKB-UniRule"/>
</dbReference>
<evidence type="ECO:0000256" key="2">
    <source>
        <dbReference type="ARBA" id="ARBA00012895"/>
    </source>
</evidence>
<evidence type="ECO:0000313" key="8">
    <source>
        <dbReference type="EMBL" id="GFD55311.1"/>
    </source>
</evidence>
<feature type="domain" description="Topo IIA-type catalytic" evidence="7">
    <location>
        <begin position="1"/>
        <end position="94"/>
    </location>
</feature>
<keyword evidence="5" id="KW-0413">Isomerase</keyword>
<evidence type="ECO:0000256" key="4">
    <source>
        <dbReference type="ARBA" id="ARBA00023125"/>
    </source>
</evidence>
<dbReference type="GO" id="GO:0006265">
    <property type="term" value="P:DNA topological change"/>
    <property type="evidence" value="ECO:0007669"/>
    <property type="project" value="InterPro"/>
</dbReference>
<dbReference type="EC" id="5.6.2.2" evidence="2"/>
<dbReference type="SUPFAM" id="SSF56719">
    <property type="entry name" value="Type II DNA topoisomerase"/>
    <property type="match status" value="1"/>
</dbReference>
<feature type="non-terminal residue" evidence="8">
    <location>
        <position position="1"/>
    </location>
</feature>
<comment type="caution">
    <text evidence="6">Lacks conserved residue(s) required for the propagation of feature annotation.</text>
</comment>
<dbReference type="GO" id="GO:0005524">
    <property type="term" value="F:ATP binding"/>
    <property type="evidence" value="ECO:0007669"/>
    <property type="project" value="InterPro"/>
</dbReference>
<proteinExistence type="predicted"/>
<dbReference type="PROSITE" id="PS52040">
    <property type="entry name" value="TOPO_IIA"/>
    <property type="match status" value="1"/>
</dbReference>
<evidence type="ECO:0000256" key="6">
    <source>
        <dbReference type="PROSITE-ProRule" id="PRU01384"/>
    </source>
</evidence>
<dbReference type="GO" id="GO:0005737">
    <property type="term" value="C:cytoplasm"/>
    <property type="evidence" value="ECO:0007669"/>
    <property type="project" value="TreeGrafter"/>
</dbReference>
<evidence type="ECO:0000256" key="1">
    <source>
        <dbReference type="ARBA" id="ARBA00000185"/>
    </source>
</evidence>
<dbReference type="PANTHER" id="PTHR43493:SF5">
    <property type="entry name" value="DNA GYRASE SUBUNIT A, CHLOROPLASTIC_MITOCHONDRIAL"/>
    <property type="match status" value="1"/>
</dbReference>
<dbReference type="GO" id="GO:0003918">
    <property type="term" value="F:DNA topoisomerase type II (double strand cut, ATP-hydrolyzing) activity"/>
    <property type="evidence" value="ECO:0007669"/>
    <property type="project" value="UniProtKB-EC"/>
</dbReference>
<evidence type="ECO:0000259" key="7">
    <source>
        <dbReference type="PROSITE" id="PS52040"/>
    </source>
</evidence>
<reference evidence="8" key="1">
    <citation type="journal article" date="2019" name="Sci. Rep.">
        <title>Draft genome of Tanacetum cinerariifolium, the natural source of mosquito coil.</title>
        <authorList>
            <person name="Yamashiro T."/>
            <person name="Shiraishi A."/>
            <person name="Satake H."/>
            <person name="Nakayama K."/>
        </authorList>
    </citation>
    <scope>NUCLEOTIDE SEQUENCE</scope>
</reference>
<dbReference type="FunFam" id="1.10.268.10:FF:000001">
    <property type="entry name" value="DNA gyrase subunit A"/>
    <property type="match status" value="1"/>
</dbReference>
<keyword evidence="3" id="KW-0799">Topoisomerase</keyword>
<gene>
    <name evidence="8" type="ORF">Tci_927280</name>
</gene>
<dbReference type="InterPro" id="IPR013757">
    <property type="entry name" value="Topo_IIA_A_a_sf"/>
</dbReference>
<organism evidence="8">
    <name type="scientific">Tanacetum cinerariifolium</name>
    <name type="common">Dalmatian daisy</name>
    <name type="synonym">Chrysanthemum cinerariifolium</name>
    <dbReference type="NCBI Taxonomy" id="118510"/>
    <lineage>
        <taxon>Eukaryota</taxon>
        <taxon>Viridiplantae</taxon>
        <taxon>Streptophyta</taxon>
        <taxon>Embryophyta</taxon>
        <taxon>Tracheophyta</taxon>
        <taxon>Spermatophyta</taxon>
        <taxon>Magnoliopsida</taxon>
        <taxon>eudicotyledons</taxon>
        <taxon>Gunneridae</taxon>
        <taxon>Pentapetalae</taxon>
        <taxon>asterids</taxon>
        <taxon>campanulids</taxon>
        <taxon>Asterales</taxon>
        <taxon>Asteraceae</taxon>
        <taxon>Asteroideae</taxon>
        <taxon>Anthemideae</taxon>
        <taxon>Anthemidinae</taxon>
        <taxon>Tanacetum</taxon>
    </lineage>
</organism>
<evidence type="ECO:0000256" key="5">
    <source>
        <dbReference type="ARBA" id="ARBA00023235"/>
    </source>
</evidence>
<dbReference type="InterPro" id="IPR050220">
    <property type="entry name" value="Type_II_DNA_Topoisomerases"/>
</dbReference>
<comment type="caution">
    <text evidence="8">The sequence shown here is derived from an EMBL/GenBank/DDBJ whole genome shotgun (WGS) entry which is preliminary data.</text>
</comment>
<dbReference type="Gene3D" id="1.10.268.10">
    <property type="entry name" value="Topoisomerase, domain 3"/>
    <property type="match status" value="1"/>
</dbReference>
<dbReference type="AlphaFoldDB" id="A0A699XEP1"/>
<dbReference type="PANTHER" id="PTHR43493">
    <property type="entry name" value="DNA GYRASE/TOPOISOMERASE SUBUNIT A"/>
    <property type="match status" value="1"/>
</dbReference>
<name>A0A699XEP1_TANCI</name>
<dbReference type="InterPro" id="IPR002205">
    <property type="entry name" value="Topo_IIA_dom_A"/>
</dbReference>
<dbReference type="InterPro" id="IPR013760">
    <property type="entry name" value="Topo_IIA-like_dom_sf"/>
</dbReference>
<protein>
    <recommendedName>
        <fullName evidence="2">DNA topoisomerase (ATP-hydrolyzing)</fullName>
        <ecNumber evidence="2">5.6.2.2</ecNumber>
    </recommendedName>
</protein>
<feature type="non-terminal residue" evidence="8">
    <location>
        <position position="94"/>
    </location>
</feature>
<dbReference type="GO" id="GO:0009330">
    <property type="term" value="C:DNA topoisomerase type II (double strand cut, ATP-hydrolyzing) complex"/>
    <property type="evidence" value="ECO:0007669"/>
    <property type="project" value="TreeGrafter"/>
</dbReference>
<dbReference type="EMBL" id="BKCJ011816476">
    <property type="protein sequence ID" value="GFD55311.1"/>
    <property type="molecule type" value="Genomic_DNA"/>
</dbReference>
<comment type="catalytic activity">
    <reaction evidence="1">
        <text>ATP-dependent breakage, passage and rejoining of double-stranded DNA.</text>
        <dbReference type="EC" id="5.6.2.2"/>
    </reaction>
</comment>
<dbReference type="Pfam" id="PF00521">
    <property type="entry name" value="DNA_topoisoIV"/>
    <property type="match status" value="1"/>
</dbReference>
<sequence length="94" mass="10867">EGLLIALDHLDEVIKLIRESRDPEVARTGLIERFALSEVQARAILDMRLQRLTGLERDKLVAEYEELMRLIDRLNTILASEVEQRALIKSELLE</sequence>
<keyword evidence="4 6" id="KW-0238">DNA-binding</keyword>
<evidence type="ECO:0000256" key="3">
    <source>
        <dbReference type="ARBA" id="ARBA00023029"/>
    </source>
</evidence>